<dbReference type="PRINTS" id="PR01176">
    <property type="entry name" value="GABABRECEPTR"/>
</dbReference>
<evidence type="ECO:0000256" key="15">
    <source>
        <dbReference type="SAM" id="SignalP"/>
    </source>
</evidence>
<proteinExistence type="predicted"/>
<comment type="subcellular location">
    <subcellularLocation>
        <location evidence="1">Cell membrane</location>
        <topology evidence="1">Multi-pass membrane protein</topology>
    </subcellularLocation>
</comment>
<dbReference type="EMBL" id="JAICCE010000014">
    <property type="protein sequence ID" value="KAG9268106.1"/>
    <property type="molecule type" value="Genomic_DNA"/>
</dbReference>
<keyword evidence="7" id="KW-0297">G-protein coupled receptor</keyword>
<keyword evidence="5 15" id="KW-0732">Signal</keyword>
<dbReference type="PANTHER" id="PTHR24061:SF5">
    <property type="entry name" value="G-PROTEIN COUPLED RECEPTOR FAMILY C GROUP 6 MEMBER A"/>
    <property type="match status" value="1"/>
</dbReference>
<evidence type="ECO:0000256" key="2">
    <source>
        <dbReference type="ARBA" id="ARBA00011748"/>
    </source>
</evidence>
<dbReference type="Gene3D" id="2.10.50.30">
    <property type="entry name" value="GPCR, family 3, nine cysteines domain"/>
    <property type="match status" value="1"/>
</dbReference>
<feature type="signal peptide" evidence="15">
    <location>
        <begin position="1"/>
        <end position="20"/>
    </location>
</feature>
<dbReference type="Proteomes" id="UP000752171">
    <property type="component" value="Unassembled WGS sequence"/>
</dbReference>
<feature type="transmembrane region" description="Helical" evidence="14">
    <location>
        <begin position="622"/>
        <end position="651"/>
    </location>
</feature>
<comment type="subunit">
    <text evidence="2">Homodimer; disulfide-linked.</text>
</comment>
<keyword evidence="10 17" id="KW-0675">Receptor</keyword>
<evidence type="ECO:0000256" key="12">
    <source>
        <dbReference type="ARBA" id="ARBA00023224"/>
    </source>
</evidence>
<keyword evidence="3" id="KW-1003">Cell membrane</keyword>
<evidence type="ECO:0000256" key="9">
    <source>
        <dbReference type="ARBA" id="ARBA00023157"/>
    </source>
</evidence>
<evidence type="ECO:0000256" key="3">
    <source>
        <dbReference type="ARBA" id="ARBA00022475"/>
    </source>
</evidence>
<sequence>MILGLIQIKFLLLLFRGVSCFDGVNQKRVFKPGHFIIGGLFPINSQNICNTTGTRTMCDLKSLDLESLLSSEVMIYAIEQINNSSLLSGAVIGYEMYDSCSCISMALHGALELMEEQTDAEQQCVAPGDSGVRNKVKAVIGERSSEVSVAVARLLALPLMTQISYASTSELLSSRSKFPSFFRTVPSDKHQTKAIAELVKRFNFVPVGIIGSEDEYGKYGAESLSDYFKIYNICVEFKEILPDNFSENRSEFIKLQRKLSSWRSEAIVLFTNPTNAKIIMQEVISADKSRTWIASDAWSTSQEILNLENLPDSASILGITCKSPDVPGFSEYMSNLQITNTSFLYNLLSESSFCSEQTDDQNCSSLTLNNQNCINKTSLINFINNMSYEAYSVYIAVNIIAHGLKNISNYSQADFPSRTLTEAIKRLNFTLDNKSYISLNEYGEVDIGYNILKWETDRRRRIRTIGTFQENHLNLHPGETGEENNVTQFNCSKSCKAGQELISPPENPCCKTCRNCKSNFFSTDGMKCELCGDSNSTLCPGAAPQFLPWSSGFSIALGVFASVGLVLTLITMVLFWLNIHTPIVKAAGGMMCLPALVSLLGCFSSVFLFLGEPAEFTCKAALPLFSLSFTVCVSCIIANFLQIFVGFAFTLKLGYWLKRINQPVVLVTASAGGQVFICALWLALGPPYKNRPDDEQVVECEDGSLALFVIAQIYIALLCIICFIFAYKGRRLPGLYKNARFVTIGMLIYLVVWIIFIPIYTQEHGIHERAVKASAILLSGYSILACHFAPKGFILVWKKELNDENVIVQQIRKHYEKKEIAVLS</sequence>
<dbReference type="PROSITE" id="PS50259">
    <property type="entry name" value="G_PROTEIN_RECEP_F3_4"/>
    <property type="match status" value="1"/>
</dbReference>
<keyword evidence="12" id="KW-0807">Transducer</keyword>
<evidence type="ECO:0000256" key="13">
    <source>
        <dbReference type="ARBA" id="ARBA00039774"/>
    </source>
</evidence>
<dbReference type="InterPro" id="IPR028082">
    <property type="entry name" value="Peripla_BP_I"/>
</dbReference>
<evidence type="ECO:0000256" key="7">
    <source>
        <dbReference type="ARBA" id="ARBA00023040"/>
    </source>
</evidence>
<evidence type="ECO:0000256" key="11">
    <source>
        <dbReference type="ARBA" id="ARBA00023180"/>
    </source>
</evidence>
<feature type="transmembrane region" description="Helical" evidence="14">
    <location>
        <begin position="663"/>
        <end position="684"/>
    </location>
</feature>
<evidence type="ECO:0000256" key="14">
    <source>
        <dbReference type="SAM" id="Phobius"/>
    </source>
</evidence>
<dbReference type="InterPro" id="IPR000068">
    <property type="entry name" value="GPCR_3_Ca_sens_rcpt-rel"/>
</dbReference>
<feature type="transmembrane region" description="Helical" evidence="14">
    <location>
        <begin position="773"/>
        <end position="790"/>
    </location>
</feature>
<dbReference type="InterPro" id="IPR000337">
    <property type="entry name" value="GPCR_3"/>
</dbReference>
<evidence type="ECO:0000256" key="8">
    <source>
        <dbReference type="ARBA" id="ARBA00023136"/>
    </source>
</evidence>
<keyword evidence="6 14" id="KW-1133">Transmembrane helix</keyword>
<evidence type="ECO:0000313" key="18">
    <source>
        <dbReference type="Proteomes" id="UP000752171"/>
    </source>
</evidence>
<dbReference type="PRINTS" id="PR00248">
    <property type="entry name" value="GPCRMGR"/>
</dbReference>
<dbReference type="Pfam" id="PF00003">
    <property type="entry name" value="7tm_3"/>
    <property type="match status" value="1"/>
</dbReference>
<dbReference type="Pfam" id="PF01094">
    <property type="entry name" value="ANF_receptor"/>
    <property type="match status" value="1"/>
</dbReference>
<dbReference type="OrthoDB" id="5984008at2759"/>
<dbReference type="FunFam" id="3.40.50.2300:FF:000016">
    <property type="entry name" value="Taste 1 receptor member 2"/>
    <property type="match status" value="1"/>
</dbReference>
<keyword evidence="8 14" id="KW-0472">Membrane</keyword>
<accession>A0A8T2LFK7</accession>
<evidence type="ECO:0000256" key="6">
    <source>
        <dbReference type="ARBA" id="ARBA00022989"/>
    </source>
</evidence>
<protein>
    <recommendedName>
        <fullName evidence="13">G-protein coupled receptor family C group 6 member A</fullName>
    </recommendedName>
</protein>
<feature type="transmembrane region" description="Helical" evidence="14">
    <location>
        <begin position="704"/>
        <end position="727"/>
    </location>
</feature>
<evidence type="ECO:0000313" key="17">
    <source>
        <dbReference type="EMBL" id="KAG9268106.1"/>
    </source>
</evidence>
<dbReference type="AlphaFoldDB" id="A0A8T2LFK7"/>
<dbReference type="Gene3D" id="3.40.50.2300">
    <property type="match status" value="2"/>
</dbReference>
<gene>
    <name evidence="17" type="primary">GPRC6A</name>
    <name evidence="17" type="ORF">AMEX_G17045</name>
</gene>
<keyword evidence="4 14" id="KW-0812">Transmembrane</keyword>
<evidence type="ECO:0000256" key="5">
    <source>
        <dbReference type="ARBA" id="ARBA00022729"/>
    </source>
</evidence>
<feature type="transmembrane region" description="Helical" evidence="14">
    <location>
        <begin position="739"/>
        <end position="761"/>
    </location>
</feature>
<keyword evidence="11" id="KW-0325">Glycoprotein</keyword>
<dbReference type="PANTHER" id="PTHR24061">
    <property type="entry name" value="CALCIUM-SENSING RECEPTOR-RELATED"/>
    <property type="match status" value="1"/>
</dbReference>
<dbReference type="GO" id="GO:0005886">
    <property type="term" value="C:plasma membrane"/>
    <property type="evidence" value="ECO:0007669"/>
    <property type="project" value="UniProtKB-SubCell"/>
</dbReference>
<comment type="caution">
    <text evidence="17">The sequence shown here is derived from an EMBL/GenBank/DDBJ whole genome shotgun (WGS) entry which is preliminary data.</text>
</comment>
<dbReference type="SUPFAM" id="SSF53822">
    <property type="entry name" value="Periplasmic binding protein-like I"/>
    <property type="match status" value="1"/>
</dbReference>
<feature type="chain" id="PRO_5035934246" description="G-protein coupled receptor family C group 6 member A" evidence="15">
    <location>
        <begin position="21"/>
        <end position="824"/>
    </location>
</feature>
<keyword evidence="9" id="KW-1015">Disulfide bond</keyword>
<evidence type="ECO:0000259" key="16">
    <source>
        <dbReference type="PROSITE" id="PS50259"/>
    </source>
</evidence>
<evidence type="ECO:0000256" key="4">
    <source>
        <dbReference type="ARBA" id="ARBA00022692"/>
    </source>
</evidence>
<dbReference type="InterPro" id="IPR001828">
    <property type="entry name" value="ANF_lig-bd_rcpt"/>
</dbReference>
<feature type="transmembrane region" description="Helical" evidence="14">
    <location>
        <begin position="589"/>
        <end position="610"/>
    </location>
</feature>
<evidence type="ECO:0000256" key="10">
    <source>
        <dbReference type="ARBA" id="ARBA00023170"/>
    </source>
</evidence>
<name>A0A8T2LFK7_ASTMX</name>
<feature type="transmembrane region" description="Helical" evidence="14">
    <location>
        <begin position="553"/>
        <end position="577"/>
    </location>
</feature>
<dbReference type="InterPro" id="IPR038550">
    <property type="entry name" value="GPCR_3_9-Cys_sf"/>
</dbReference>
<reference evidence="17 18" key="1">
    <citation type="submission" date="2021-07" db="EMBL/GenBank/DDBJ databases">
        <authorList>
            <person name="Imarazene B."/>
            <person name="Zahm M."/>
            <person name="Klopp C."/>
            <person name="Cabau C."/>
            <person name="Beille S."/>
            <person name="Jouanno E."/>
            <person name="Castinel A."/>
            <person name="Lluch J."/>
            <person name="Gil L."/>
            <person name="Kuchtly C."/>
            <person name="Lopez Roques C."/>
            <person name="Donnadieu C."/>
            <person name="Parrinello H."/>
            <person name="Journot L."/>
            <person name="Du K."/>
            <person name="Schartl M."/>
            <person name="Retaux S."/>
            <person name="Guiguen Y."/>
        </authorList>
    </citation>
    <scope>NUCLEOTIDE SEQUENCE [LARGE SCALE GENOMIC DNA]</scope>
    <source>
        <strain evidence="17">Pach_M1</strain>
        <tissue evidence="17">Testis</tissue>
    </source>
</reference>
<evidence type="ECO:0000256" key="1">
    <source>
        <dbReference type="ARBA" id="ARBA00004651"/>
    </source>
</evidence>
<feature type="domain" description="G-protein coupled receptors family 3 profile" evidence="16">
    <location>
        <begin position="553"/>
        <end position="802"/>
    </location>
</feature>
<organism evidence="17 18">
    <name type="scientific">Astyanax mexicanus</name>
    <name type="common">Blind cave fish</name>
    <name type="synonym">Astyanax fasciatus mexicanus</name>
    <dbReference type="NCBI Taxonomy" id="7994"/>
    <lineage>
        <taxon>Eukaryota</taxon>
        <taxon>Metazoa</taxon>
        <taxon>Chordata</taxon>
        <taxon>Craniata</taxon>
        <taxon>Vertebrata</taxon>
        <taxon>Euteleostomi</taxon>
        <taxon>Actinopterygii</taxon>
        <taxon>Neopterygii</taxon>
        <taxon>Teleostei</taxon>
        <taxon>Ostariophysi</taxon>
        <taxon>Characiformes</taxon>
        <taxon>Characoidei</taxon>
        <taxon>Acestrorhamphidae</taxon>
        <taxon>Acestrorhamphinae</taxon>
        <taxon>Astyanax</taxon>
    </lineage>
</organism>
<dbReference type="GO" id="GO:0004930">
    <property type="term" value="F:G protein-coupled receptor activity"/>
    <property type="evidence" value="ECO:0007669"/>
    <property type="project" value="UniProtKB-KW"/>
</dbReference>
<dbReference type="InterPro" id="IPR017978">
    <property type="entry name" value="GPCR_3_C"/>
</dbReference>